<dbReference type="AlphaFoldDB" id="A0A9P6TEY6"/>
<sequence length="183" mass="21265">MTNANLQTPELDSMARGQSHSRSKSFTRRVTSSSPDSELNSLIERSKELTERTRRRTREMREILEMIESEEVKEISHREDLIQRAGQETKAHVIGPRRRKIRKAMRALRTIPYTNLKRTSPLIQGVTLGMTNVLERSLSEMTNVPDKSSSNDVTSYVWSTLSEVHLMELRKRVGRWRKDVRSD</sequence>
<feature type="compositionally biased region" description="Polar residues" evidence="1">
    <location>
        <begin position="1"/>
        <end position="18"/>
    </location>
</feature>
<protein>
    <submittedName>
        <fullName evidence="2">Uncharacterized protein</fullName>
    </submittedName>
</protein>
<comment type="caution">
    <text evidence="2">The sequence shown here is derived from an EMBL/GenBank/DDBJ whole genome shotgun (WGS) entry which is preliminary data.</text>
</comment>
<organism evidence="2 3">
    <name type="scientific">Cronartium quercuum f. sp. fusiforme G11</name>
    <dbReference type="NCBI Taxonomy" id="708437"/>
    <lineage>
        <taxon>Eukaryota</taxon>
        <taxon>Fungi</taxon>
        <taxon>Dikarya</taxon>
        <taxon>Basidiomycota</taxon>
        <taxon>Pucciniomycotina</taxon>
        <taxon>Pucciniomycetes</taxon>
        <taxon>Pucciniales</taxon>
        <taxon>Coleosporiaceae</taxon>
        <taxon>Cronartium</taxon>
    </lineage>
</organism>
<accession>A0A9P6TEY6</accession>
<evidence type="ECO:0000313" key="3">
    <source>
        <dbReference type="Proteomes" id="UP000886653"/>
    </source>
</evidence>
<feature type="compositionally biased region" description="Polar residues" evidence="1">
    <location>
        <begin position="28"/>
        <end position="40"/>
    </location>
</feature>
<dbReference type="EMBL" id="MU167230">
    <property type="protein sequence ID" value="KAG0149185.1"/>
    <property type="molecule type" value="Genomic_DNA"/>
</dbReference>
<proteinExistence type="predicted"/>
<reference evidence="2" key="1">
    <citation type="submission" date="2013-11" db="EMBL/GenBank/DDBJ databases">
        <title>Genome sequence of the fusiform rust pathogen reveals effectors for host alternation and coevolution with pine.</title>
        <authorList>
            <consortium name="DOE Joint Genome Institute"/>
            <person name="Smith K."/>
            <person name="Pendleton A."/>
            <person name="Kubisiak T."/>
            <person name="Anderson C."/>
            <person name="Salamov A."/>
            <person name="Aerts A."/>
            <person name="Riley R."/>
            <person name="Clum A."/>
            <person name="Lindquist E."/>
            <person name="Ence D."/>
            <person name="Campbell M."/>
            <person name="Kronenberg Z."/>
            <person name="Feau N."/>
            <person name="Dhillon B."/>
            <person name="Hamelin R."/>
            <person name="Burleigh J."/>
            <person name="Smith J."/>
            <person name="Yandell M."/>
            <person name="Nelson C."/>
            <person name="Grigoriev I."/>
            <person name="Davis J."/>
        </authorList>
    </citation>
    <scope>NUCLEOTIDE SEQUENCE</scope>
    <source>
        <strain evidence="2">G11</strain>
    </source>
</reference>
<evidence type="ECO:0000256" key="1">
    <source>
        <dbReference type="SAM" id="MobiDB-lite"/>
    </source>
</evidence>
<feature type="region of interest" description="Disordered" evidence="1">
    <location>
        <begin position="1"/>
        <end position="54"/>
    </location>
</feature>
<dbReference type="Proteomes" id="UP000886653">
    <property type="component" value="Unassembled WGS sequence"/>
</dbReference>
<keyword evidence="3" id="KW-1185">Reference proteome</keyword>
<gene>
    <name evidence="2" type="ORF">CROQUDRAFT_89513</name>
</gene>
<name>A0A9P6TEY6_9BASI</name>
<evidence type="ECO:0000313" key="2">
    <source>
        <dbReference type="EMBL" id="KAG0149185.1"/>
    </source>
</evidence>